<reference evidence="2" key="1">
    <citation type="journal article" date="2019" name="Int. J. Syst. Evol. Microbiol.">
        <title>The Global Catalogue of Microorganisms (GCM) 10K type strain sequencing project: providing services to taxonomists for standard genome sequencing and annotation.</title>
        <authorList>
            <consortium name="The Broad Institute Genomics Platform"/>
            <consortium name="The Broad Institute Genome Sequencing Center for Infectious Disease"/>
            <person name="Wu L."/>
            <person name="Ma J."/>
        </authorList>
    </citation>
    <scope>NUCLEOTIDE SEQUENCE [LARGE SCALE GENOMIC DNA]</scope>
    <source>
        <strain evidence="2">JCM 17555</strain>
    </source>
</reference>
<dbReference type="RefSeq" id="WP_344807425.1">
    <property type="nucleotide sequence ID" value="NZ_BAABBO010000012.1"/>
</dbReference>
<keyword evidence="2" id="KW-1185">Reference proteome</keyword>
<gene>
    <name evidence="1" type="ORF">GCM10022278_27960</name>
</gene>
<comment type="caution">
    <text evidence="1">The sequence shown here is derived from an EMBL/GenBank/DDBJ whole genome shotgun (WGS) entry which is preliminary data.</text>
</comment>
<name>A0ABP7PP29_9GAMM</name>
<dbReference type="Proteomes" id="UP001501337">
    <property type="component" value="Unassembled WGS sequence"/>
</dbReference>
<accession>A0ABP7PP29</accession>
<proteinExistence type="predicted"/>
<evidence type="ECO:0000313" key="1">
    <source>
        <dbReference type="EMBL" id="GAA3968615.1"/>
    </source>
</evidence>
<dbReference type="EMBL" id="BAABBO010000012">
    <property type="protein sequence ID" value="GAA3968615.1"/>
    <property type="molecule type" value="Genomic_DNA"/>
</dbReference>
<protein>
    <recommendedName>
        <fullName evidence="3">DUF748 domain-containing protein</fullName>
    </recommendedName>
</protein>
<organism evidence="1 2">
    <name type="scientific">Allohahella marinimesophila</name>
    <dbReference type="NCBI Taxonomy" id="1054972"/>
    <lineage>
        <taxon>Bacteria</taxon>
        <taxon>Pseudomonadati</taxon>
        <taxon>Pseudomonadota</taxon>
        <taxon>Gammaproteobacteria</taxon>
        <taxon>Oceanospirillales</taxon>
        <taxon>Hahellaceae</taxon>
        <taxon>Allohahella</taxon>
    </lineage>
</organism>
<evidence type="ECO:0000313" key="2">
    <source>
        <dbReference type="Proteomes" id="UP001501337"/>
    </source>
</evidence>
<evidence type="ECO:0008006" key="3">
    <source>
        <dbReference type="Google" id="ProtNLM"/>
    </source>
</evidence>
<sequence length="368" mass="40208">MKKSLVLTRGLPALIILLVIIRLAMPYAILKYVNDTLDGLDGFSGHIDDLDLSLYRGAFVIQGIDIVKTDGEVPTPLFSAEEVDVSILWGALFRGSLVSEVYFLKPEINIVDGGDAAEGQTGEDQSWTEVLESITPFNIEQLEVVDGEFHFRNFSSEPPVDVYLNEIQLLATNLTNSEDLSSSLVASIDAKALLMADAPVNLALKMNPYAEQPLFDFNLQMDELSVLKLDDLIKAYAPFDLEGGRFSLTSELAAKNGQIAGYITPSLKEATVFEWREDIKRDDDGLLTVIGESITGLFSAIFEEGSKDRIATRVPIEGQIDNPDVGVFTAVIGIIKNAFIEAYGSSLEGSVSLEDVGEDNAENDEQNE</sequence>